<comment type="similarity">
    <text evidence="1">Belongs to the glutamate:Na(+) symporter (ESS) (TC 2.A.27) family.</text>
</comment>
<keyword evidence="1" id="KW-0769">Symport</keyword>
<keyword evidence="4" id="KW-1185">Reference proteome</keyword>
<dbReference type="GO" id="GO:0005886">
    <property type="term" value="C:plasma membrane"/>
    <property type="evidence" value="ECO:0007669"/>
    <property type="project" value="UniProtKB-SubCell"/>
</dbReference>
<dbReference type="NCBIfam" id="TIGR00210">
    <property type="entry name" value="gltS"/>
    <property type="match status" value="1"/>
</dbReference>
<reference evidence="3 4" key="1">
    <citation type="journal article" date="2003" name="Int. J. Syst. Evol. Microbiol.">
        <title>Virgibacillus carmonensis sp. nov., Virgibacillus necropolis sp. nov. and Virgibacillus picturae sp. nov., three novel species isolated from deteriorated mural paintings, transfer of the species of the genus salibacillus to Virgibacillus, as Virgibacillus marismortui comb. nov. and Virgibacillus salexigens comb. nov., and emended description of the genus Virgibacillus.</title>
        <authorList>
            <person name="Heyrman J."/>
            <person name="Logan N.A."/>
            <person name="Busse H.J."/>
            <person name="Balcaen A."/>
            <person name="Lebbe L."/>
            <person name="Rodriguez-Diaz M."/>
            <person name="Swings J."/>
            <person name="De Vos P."/>
        </authorList>
    </citation>
    <scope>NUCLEOTIDE SEQUENCE [LARGE SCALE GENOMIC DNA]</scope>
    <source>
        <strain evidence="3 4">LMG 19488</strain>
    </source>
</reference>
<dbReference type="GO" id="GO:0015813">
    <property type="term" value="P:L-glutamate transmembrane transport"/>
    <property type="evidence" value="ECO:0007669"/>
    <property type="project" value="UniProtKB-UniRule"/>
</dbReference>
<organism evidence="3 4">
    <name type="scientific">Virgibacillus necropolis</name>
    <dbReference type="NCBI Taxonomy" id="163877"/>
    <lineage>
        <taxon>Bacteria</taxon>
        <taxon>Bacillati</taxon>
        <taxon>Bacillota</taxon>
        <taxon>Bacilli</taxon>
        <taxon>Bacillales</taxon>
        <taxon>Bacillaceae</taxon>
        <taxon>Virgibacillus</taxon>
    </lineage>
</organism>
<feature type="transmembrane region" description="Helical" evidence="1">
    <location>
        <begin position="6"/>
        <end position="24"/>
    </location>
</feature>
<dbReference type="Pfam" id="PF03616">
    <property type="entry name" value="Glt_symporter"/>
    <property type="match status" value="1"/>
</dbReference>
<comment type="function">
    <text evidence="1">Catalyzes the sodium-dependent transport of glutamate.</text>
</comment>
<protein>
    <recommendedName>
        <fullName evidence="1 2">Sodium/glutamate symporter</fullName>
    </recommendedName>
</protein>
<dbReference type="KEGG" id="vne:CFK40_15210"/>
<dbReference type="InterPro" id="IPR004445">
    <property type="entry name" value="GltS"/>
</dbReference>
<evidence type="ECO:0000313" key="4">
    <source>
        <dbReference type="Proteomes" id="UP000204391"/>
    </source>
</evidence>
<dbReference type="PANTHER" id="PTHR36178">
    <property type="entry name" value="SLR0625 PROTEIN"/>
    <property type="match status" value="1"/>
</dbReference>
<feature type="transmembrane region" description="Helical" evidence="1">
    <location>
        <begin position="240"/>
        <end position="259"/>
    </location>
</feature>
<gene>
    <name evidence="3" type="primary">gltS</name>
    <name evidence="3" type="ORF">CFK40_15210</name>
</gene>
<evidence type="ECO:0000256" key="2">
    <source>
        <dbReference type="NCBIfam" id="TIGR00210"/>
    </source>
</evidence>
<feature type="transmembrane region" description="Helical" evidence="1">
    <location>
        <begin position="299"/>
        <end position="322"/>
    </location>
</feature>
<comment type="subcellular location">
    <subcellularLocation>
        <location evidence="1">Cell membrane</location>
        <topology evidence="1">Multi-pass membrane protein</topology>
    </subcellularLocation>
</comment>
<keyword evidence="1" id="KW-1133">Transmembrane helix</keyword>
<feature type="transmembrane region" description="Helical" evidence="1">
    <location>
        <begin position="271"/>
        <end position="293"/>
    </location>
</feature>
<feature type="transmembrane region" description="Helical" evidence="1">
    <location>
        <begin position="36"/>
        <end position="54"/>
    </location>
</feature>
<keyword evidence="1" id="KW-0406">Ion transport</keyword>
<keyword evidence="1" id="KW-0915">Sodium</keyword>
<keyword evidence="1" id="KW-0812">Transmembrane</keyword>
<evidence type="ECO:0000256" key="1">
    <source>
        <dbReference type="HAMAP-Rule" id="MF_02062"/>
    </source>
</evidence>
<feature type="transmembrane region" description="Helical" evidence="1">
    <location>
        <begin position="159"/>
        <end position="184"/>
    </location>
</feature>
<feature type="transmembrane region" description="Helical" evidence="1">
    <location>
        <begin position="367"/>
        <end position="390"/>
    </location>
</feature>
<proteinExistence type="inferred from homology"/>
<dbReference type="GO" id="GO:0015501">
    <property type="term" value="F:glutamate:sodium symporter activity"/>
    <property type="evidence" value="ECO:0007669"/>
    <property type="project" value="UniProtKB-UniRule"/>
</dbReference>
<feature type="transmembrane region" description="Helical" evidence="1">
    <location>
        <begin position="66"/>
        <end position="86"/>
    </location>
</feature>
<accession>A0A221MF53</accession>
<evidence type="ECO:0000313" key="3">
    <source>
        <dbReference type="EMBL" id="ASN06271.1"/>
    </source>
</evidence>
<dbReference type="AlphaFoldDB" id="A0A221MF53"/>
<dbReference type="PANTHER" id="PTHR36178:SF1">
    <property type="entry name" value="SODIUM_GLUTAMATE SYMPORTER"/>
    <property type="match status" value="1"/>
</dbReference>
<keyword evidence="1" id="KW-0813">Transport</keyword>
<feature type="transmembrane region" description="Helical" evidence="1">
    <location>
        <begin position="98"/>
        <end position="120"/>
    </location>
</feature>
<dbReference type="EMBL" id="CP022437">
    <property type="protein sequence ID" value="ASN06271.1"/>
    <property type="molecule type" value="Genomic_DNA"/>
</dbReference>
<dbReference type="Proteomes" id="UP000204391">
    <property type="component" value="Chromosome"/>
</dbReference>
<feature type="transmembrane region" description="Helical" evidence="1">
    <location>
        <begin position="214"/>
        <end position="234"/>
    </location>
</feature>
<keyword evidence="1" id="KW-1003">Cell membrane</keyword>
<dbReference type="OrthoDB" id="4921038at2"/>
<sequence>MSISLNLIQSLALAVIVLLIGSMLKKRVGFLRKYFIPTPVIGGLVFAALMLVGNQTGSWSVELDQSLTDLLLVAFFTATGFAFSVKDLKQTGIIGLKLAVLTVILVIVQNAIVPLISPLAGIDPLLGLTMASMSMAGGPGTAAAFGPTIVNMGIENATLVALSAATFGLVMGSIIGGPVAKYLIKRHKLTSKDVSETIDLDFTNKSDGLSEKTFMNSSFIILISMGLGTLMVMLLNLTGFIWPDYVGGLFVAAILRNVFDSMNITLNLKSINIIGNIALSLFLALTIMGLEIWNLFELALPMIIVLLTETIVMILFAIFIIYRVMGKNYDAVVMSSGMSGVGIGSTPNAVANMEAVIEGNGPSPNSMIILPVIAAVFLSIFNPIIITLFINLL</sequence>
<keyword evidence="1" id="KW-0739">Sodium transport</keyword>
<name>A0A221MF53_9BACI</name>
<keyword evidence="1" id="KW-0029">Amino-acid transport</keyword>
<dbReference type="HAMAP" id="MF_02062">
    <property type="entry name" value="GltS"/>
    <property type="match status" value="1"/>
</dbReference>
<keyword evidence="1" id="KW-0472">Membrane</keyword>
<dbReference type="RefSeq" id="WP_089533269.1">
    <property type="nucleotide sequence ID" value="NZ_CP022437.1"/>
</dbReference>